<feature type="compositionally biased region" description="Low complexity" evidence="8">
    <location>
        <begin position="1"/>
        <end position="14"/>
    </location>
</feature>
<keyword evidence="4" id="KW-0157">Chromophore</keyword>
<dbReference type="PROSITE" id="PS50109">
    <property type="entry name" value="HIS_KIN"/>
    <property type="match status" value="1"/>
</dbReference>
<evidence type="ECO:0000256" key="8">
    <source>
        <dbReference type="SAM" id="MobiDB-lite"/>
    </source>
</evidence>
<dbReference type="InterPro" id="IPR013516">
    <property type="entry name" value="Phyto_chromo_BS"/>
</dbReference>
<dbReference type="InterPro" id="IPR013654">
    <property type="entry name" value="PAS_2"/>
</dbReference>
<dbReference type="InterPro" id="IPR000014">
    <property type="entry name" value="PAS"/>
</dbReference>
<reference evidence="13 14" key="1">
    <citation type="submission" date="2024-05" db="EMBL/GenBank/DDBJ databases">
        <title>De novo assembly of an allotetraploid wild potato.</title>
        <authorList>
            <person name="Hosaka A.J."/>
        </authorList>
    </citation>
    <scope>NUCLEOTIDE SEQUENCE [LARGE SCALE GENOMIC DNA]</scope>
    <source>
        <tissue evidence="13">Young leaves</tissue>
    </source>
</reference>
<dbReference type="Pfam" id="PF00989">
    <property type="entry name" value="PAS"/>
    <property type="match status" value="2"/>
</dbReference>
<protein>
    <recommendedName>
        <fullName evidence="15">Phytochrome</fullName>
    </recommendedName>
</protein>
<evidence type="ECO:0000256" key="2">
    <source>
        <dbReference type="ARBA" id="ARBA00022543"/>
    </source>
</evidence>
<feature type="region of interest" description="Disordered" evidence="8">
    <location>
        <begin position="1"/>
        <end position="20"/>
    </location>
</feature>
<dbReference type="SMART" id="SM00388">
    <property type="entry name" value="HisKA"/>
    <property type="match status" value="1"/>
</dbReference>
<dbReference type="SUPFAM" id="SSF55874">
    <property type="entry name" value="ATPase domain of HSP90 chaperone/DNA topoisomerase II/histidine kinase"/>
    <property type="match status" value="1"/>
</dbReference>
<dbReference type="InterPro" id="IPR000700">
    <property type="entry name" value="PAS-assoc_C"/>
</dbReference>
<evidence type="ECO:0000256" key="4">
    <source>
        <dbReference type="ARBA" id="ARBA00022991"/>
    </source>
</evidence>
<evidence type="ECO:0000256" key="6">
    <source>
        <dbReference type="ARBA" id="ARBA00023163"/>
    </source>
</evidence>
<keyword evidence="6" id="KW-0804">Transcription</keyword>
<dbReference type="FunFam" id="3.30.450.20:FF:000039">
    <property type="entry name" value="Phytochrome"/>
    <property type="match status" value="1"/>
</dbReference>
<dbReference type="NCBIfam" id="TIGR00229">
    <property type="entry name" value="sensory_box"/>
    <property type="match status" value="1"/>
</dbReference>
<dbReference type="InterPro" id="IPR035965">
    <property type="entry name" value="PAS-like_dom_sf"/>
</dbReference>
<evidence type="ECO:0000256" key="5">
    <source>
        <dbReference type="ARBA" id="ARBA00023015"/>
    </source>
</evidence>
<evidence type="ECO:0000256" key="1">
    <source>
        <dbReference type="ARBA" id="ARBA00008235"/>
    </source>
</evidence>
<feature type="domain" description="PAC" evidence="12">
    <location>
        <begin position="551"/>
        <end position="607"/>
    </location>
</feature>
<dbReference type="Gene3D" id="3.30.450.20">
    <property type="entry name" value="PAS domain"/>
    <property type="match status" value="3"/>
</dbReference>
<dbReference type="SMART" id="SM00091">
    <property type="entry name" value="PAS"/>
    <property type="match status" value="2"/>
</dbReference>
<evidence type="ECO:0000259" key="10">
    <source>
        <dbReference type="PROSITE" id="PS50109"/>
    </source>
</evidence>
<dbReference type="InterPro" id="IPR029016">
    <property type="entry name" value="GAF-like_dom_sf"/>
</dbReference>
<dbReference type="CDD" id="cd00130">
    <property type="entry name" value="PAS"/>
    <property type="match status" value="2"/>
</dbReference>
<comment type="similarity">
    <text evidence="1">Belongs to the phytochrome family.</text>
</comment>
<dbReference type="Gene3D" id="3.30.565.10">
    <property type="entry name" value="Histidine kinase-like ATPase, C-terminal domain"/>
    <property type="match status" value="1"/>
</dbReference>
<dbReference type="PANTHER" id="PTHR47876:SF3">
    <property type="entry name" value="PHYTOCHROME 1"/>
    <property type="match status" value="1"/>
</dbReference>
<dbReference type="AlphaFoldDB" id="A0ABD2TJ50"/>
<dbReference type="PANTHER" id="PTHR47876">
    <property type="entry name" value="OS08G0260000 PROTEIN"/>
    <property type="match status" value="1"/>
</dbReference>
<comment type="caution">
    <text evidence="13">The sequence shown here is derived from an EMBL/GenBank/DDBJ whole genome shotgun (WGS) entry which is preliminary data.</text>
</comment>
<keyword evidence="14" id="KW-1185">Reference proteome</keyword>
<dbReference type="InterPro" id="IPR003018">
    <property type="entry name" value="GAF"/>
</dbReference>
<dbReference type="Gene3D" id="1.10.287.130">
    <property type="match status" value="1"/>
</dbReference>
<keyword evidence="2" id="KW-0600">Photoreceptor protein</keyword>
<dbReference type="PROSITE" id="PS50046">
    <property type="entry name" value="PHYTOCHROME_2"/>
    <property type="match status" value="1"/>
</dbReference>
<gene>
    <name evidence="13" type="ORF">AABB24_017123</name>
</gene>
<dbReference type="Pfam" id="PF08446">
    <property type="entry name" value="PAS_2"/>
    <property type="match status" value="1"/>
</dbReference>
<dbReference type="PRINTS" id="PR01033">
    <property type="entry name" value="PHYTOCHROME"/>
</dbReference>
<dbReference type="GO" id="GO:0009881">
    <property type="term" value="F:photoreceptor activity"/>
    <property type="evidence" value="ECO:0007669"/>
    <property type="project" value="UniProtKB-KW"/>
</dbReference>
<dbReference type="InterPro" id="IPR013515">
    <property type="entry name" value="Phytochrome_cen-reg"/>
</dbReference>
<dbReference type="InterPro" id="IPR001294">
    <property type="entry name" value="Phytochrome"/>
</dbReference>
<feature type="domain" description="Phytochrome chromophore attachment site" evidence="9">
    <location>
        <begin position="218"/>
        <end position="383"/>
    </location>
</feature>
<feature type="domain" description="PAS" evidence="11">
    <location>
        <begin position="478"/>
        <end position="548"/>
    </location>
</feature>
<evidence type="ECO:0008006" key="15">
    <source>
        <dbReference type="Google" id="ProtNLM"/>
    </source>
</evidence>
<dbReference type="CDD" id="cd00082">
    <property type="entry name" value="HisKA"/>
    <property type="match status" value="1"/>
</dbReference>
<dbReference type="EMBL" id="JBJKTR010000010">
    <property type="protein sequence ID" value="KAL3356274.1"/>
    <property type="molecule type" value="Genomic_DNA"/>
</dbReference>
<dbReference type="PROSITE" id="PS50113">
    <property type="entry name" value="PAC"/>
    <property type="match status" value="1"/>
</dbReference>
<dbReference type="InterPro" id="IPR003594">
    <property type="entry name" value="HATPase_dom"/>
</dbReference>
<evidence type="ECO:0000259" key="9">
    <source>
        <dbReference type="PROSITE" id="PS50046"/>
    </source>
</evidence>
<dbReference type="PROSITE" id="PS50112">
    <property type="entry name" value="PAS"/>
    <property type="match status" value="2"/>
</dbReference>
<dbReference type="Proteomes" id="UP001627284">
    <property type="component" value="Unassembled WGS sequence"/>
</dbReference>
<dbReference type="InterPro" id="IPR013767">
    <property type="entry name" value="PAS_fold"/>
</dbReference>
<dbReference type="Pfam" id="PF00512">
    <property type="entry name" value="HisKA"/>
    <property type="match status" value="1"/>
</dbReference>
<name>A0ABD2TJ50_9SOLN</name>
<evidence type="ECO:0000313" key="14">
    <source>
        <dbReference type="Proteomes" id="UP001627284"/>
    </source>
</evidence>
<dbReference type="InterPro" id="IPR003661">
    <property type="entry name" value="HisK_dim/P_dom"/>
</dbReference>
<keyword evidence="7" id="KW-0675">Receptor</keyword>
<dbReference type="InterPro" id="IPR005467">
    <property type="entry name" value="His_kinase_dom"/>
</dbReference>
<dbReference type="InterPro" id="IPR016132">
    <property type="entry name" value="Phyto_chromo_attachment"/>
</dbReference>
<evidence type="ECO:0000259" key="12">
    <source>
        <dbReference type="PROSITE" id="PS50113"/>
    </source>
</evidence>
<dbReference type="Gene3D" id="3.30.450.40">
    <property type="match status" value="1"/>
</dbReference>
<dbReference type="PROSITE" id="PS00245">
    <property type="entry name" value="PHYTOCHROME_1"/>
    <property type="match status" value="1"/>
</dbReference>
<keyword evidence="3" id="KW-0716">Sensory transduction</keyword>
<dbReference type="Pfam" id="PF02518">
    <property type="entry name" value="HATPase_c"/>
    <property type="match status" value="1"/>
</dbReference>
<evidence type="ECO:0000313" key="13">
    <source>
        <dbReference type="EMBL" id="KAL3356274.1"/>
    </source>
</evidence>
<evidence type="ECO:0000256" key="7">
    <source>
        <dbReference type="ARBA" id="ARBA00023170"/>
    </source>
</evidence>
<dbReference type="SMART" id="SM00387">
    <property type="entry name" value="HATPase_c"/>
    <property type="match status" value="1"/>
</dbReference>
<dbReference type="SUPFAM" id="SSF55781">
    <property type="entry name" value="GAF domain-like"/>
    <property type="match status" value="2"/>
</dbReference>
<dbReference type="InterPro" id="IPR036890">
    <property type="entry name" value="HATPase_C_sf"/>
</dbReference>
<keyword evidence="5" id="KW-0805">Transcription regulation</keyword>
<feature type="domain" description="Histidine kinase" evidence="10">
    <location>
        <begin position="762"/>
        <end position="979"/>
    </location>
</feature>
<dbReference type="Pfam" id="PF00360">
    <property type="entry name" value="PHY"/>
    <property type="match status" value="1"/>
</dbReference>
<accession>A0ABD2TJ50</accession>
<feature type="domain" description="PAS" evidence="11">
    <location>
        <begin position="608"/>
        <end position="663"/>
    </location>
</feature>
<evidence type="ECO:0000256" key="3">
    <source>
        <dbReference type="ARBA" id="ARBA00022606"/>
    </source>
</evidence>
<sequence>MSSSRPSQSSTTSSRSKHSARIIAQTSIDAKLHADFEESGDSFDYSSSVRVTNVAEGEQRPKSDKVTTAYLHQIQKGKFIQPFGCLLALDEKTLKVIAFSENAPEMLTMVSHAVPSVGEHPVLGIGTDIRTIFTGPSGAALQKALGFGEVSLLNPVLVHCKNSGKPFYAIVHRVTGSLIIDFEPVKPYEVPMTAAGALQSYKLAAKAITRLQSLPSGSMERLCDTMVQEVFELTGYDRVMGYKFHDDDHGEVVSEITKPGLEPYLGLHYPATDIPQAARFLFMKNKVRMICDCRAKHVKVVQDEKLPFDLTLCGSTLRAPHYCHLQYMENMNSIASLVMAVVVNDGDEEGESSDSSQSQKRKRLWGLVVCHNTTPRFVPFPLRSHTAAEVRWGGAKHEPGEKDDGRKMHPRSSFKAFLEVVKTRSIPWKDYEMDAIHSLQLILRNAFKDADAVNSNTISIHTKLNDLKIDGMQELEAVTAEMVRLIETASVPIFAVDVDGQVNGWNTKVAELTGLPVDEAIGKHLLTLVEDSSVDTVNKMLELALQGKEERNVEFEIKTHGPSRDSSPISLIVNACASKDVRDSVVGVCFIAQDITGQKSIMDKFTRIEGDYRAIIQNPHPLIPPIFGTDQFGWCSEWNSAMTKLTGWRRDDVMDKMLLGEVFGTQAACCRLKNQEAFVNFGVILNNAITGQESEKIPFGFFARYGKYVECLLCVSKRLDKEGAVTGLFCFLQLASHELQQALHVQRLSEQTALKRLKVLAYIRRQIRNPLSGIIFSRKMLEGTSLGEEQKNILHTSAQCQRQLNKILDDTDLDSIIEGYLDLEMLEFKLHEVLIASISQVMMKSNGKNIMISNDMVEDLLNETLYGDSPRLQQVLANFLLVSVNSTPSGGQLSISGKLTKDRIGESVQLALLEFRIRHTGGGVPEELLSQMFGSEADASEEGISLLVSRKLVKLMNGEVQYLREAGRSTFIISVELAVATK</sequence>
<evidence type="ECO:0000259" key="11">
    <source>
        <dbReference type="PROSITE" id="PS50112"/>
    </source>
</evidence>
<dbReference type="SUPFAM" id="SSF55785">
    <property type="entry name" value="PYP-like sensor domain (PAS domain)"/>
    <property type="match status" value="3"/>
</dbReference>
<proteinExistence type="inferred from homology"/>
<organism evidence="13 14">
    <name type="scientific">Solanum stoloniferum</name>
    <dbReference type="NCBI Taxonomy" id="62892"/>
    <lineage>
        <taxon>Eukaryota</taxon>
        <taxon>Viridiplantae</taxon>
        <taxon>Streptophyta</taxon>
        <taxon>Embryophyta</taxon>
        <taxon>Tracheophyta</taxon>
        <taxon>Spermatophyta</taxon>
        <taxon>Magnoliopsida</taxon>
        <taxon>eudicotyledons</taxon>
        <taxon>Gunneridae</taxon>
        <taxon>Pentapetalae</taxon>
        <taxon>asterids</taxon>
        <taxon>lamiids</taxon>
        <taxon>Solanales</taxon>
        <taxon>Solanaceae</taxon>
        <taxon>Solanoideae</taxon>
        <taxon>Solaneae</taxon>
        <taxon>Solanum</taxon>
    </lineage>
</organism>
<dbReference type="Pfam" id="PF01590">
    <property type="entry name" value="GAF"/>
    <property type="match status" value="1"/>
</dbReference>